<dbReference type="GO" id="GO:0005739">
    <property type="term" value="C:mitochondrion"/>
    <property type="evidence" value="ECO:0007669"/>
    <property type="project" value="TreeGrafter"/>
</dbReference>
<evidence type="ECO:0000313" key="3">
    <source>
        <dbReference type="Proteomes" id="UP000639338"/>
    </source>
</evidence>
<dbReference type="InterPro" id="IPR020904">
    <property type="entry name" value="Sc_DH/Rdtase_CS"/>
</dbReference>
<dbReference type="OrthoDB" id="294295at2759"/>
<dbReference type="SUPFAM" id="SSF51735">
    <property type="entry name" value="NAD(P)-binding Rossmann-fold domains"/>
    <property type="match status" value="2"/>
</dbReference>
<dbReference type="AlphaFoldDB" id="A0A834XTG3"/>
<dbReference type="Pfam" id="PF00106">
    <property type="entry name" value="adh_short"/>
    <property type="match status" value="2"/>
</dbReference>
<sequence>MKDVVALITGGASGIGANTAEMIIKNGGKVIISDINLQGKQVADKLGDNASFFQTDVTSEKSVDETLEFIKNKYGKLNVLINCAGLVGEGTIYDFKNNKPHSLDEFKKMFEVDTFGTFNVMTRSIGLMKETVPDEDGYRGVIINIGSVDGLGAGHQYLAYGASKAAVMSMTETSARHLACVGIRVVAIAPSIIKTPLLDDLTEDELVSYTNEQMFPVRPGKMDEVSHLIKCIIENNFINAEIIRLDAGHLKAIRIIFKQEATLEEIVTFTITTIEANMKDVIALVTGGASGMGEATVKMIVSNGGKAVIADINPQGHALANELGKNVLFHQTDVTSEDSVDEAIKFTKDNFGKLNVVVNCAGIFGLGKIYDFDNNTPQSLDNCKKFFEVNTFGTINVMARSIGLMKDNQPDEGGQRGVIINIGSVAGFSAGPGLFAYGASKAAVHSLTESTARHVACLGIRVVGIAPGLTDTPMMNILPSQIRDVVTDNMLFPRRLGQPDDITHCIKFIIENKFINAEIIRLDGGFRSSNK</sequence>
<keyword evidence="1" id="KW-0560">Oxidoreductase</keyword>
<dbReference type="EMBL" id="JACMRX010000004">
    <property type="protein sequence ID" value="KAF7991645.1"/>
    <property type="molecule type" value="Genomic_DNA"/>
</dbReference>
<organism evidence="2 3">
    <name type="scientific">Aphidius gifuensis</name>
    <name type="common">Parasitoid wasp</name>
    <dbReference type="NCBI Taxonomy" id="684658"/>
    <lineage>
        <taxon>Eukaryota</taxon>
        <taxon>Metazoa</taxon>
        <taxon>Ecdysozoa</taxon>
        <taxon>Arthropoda</taxon>
        <taxon>Hexapoda</taxon>
        <taxon>Insecta</taxon>
        <taxon>Pterygota</taxon>
        <taxon>Neoptera</taxon>
        <taxon>Endopterygota</taxon>
        <taxon>Hymenoptera</taxon>
        <taxon>Apocrita</taxon>
        <taxon>Ichneumonoidea</taxon>
        <taxon>Braconidae</taxon>
        <taxon>Aphidiinae</taxon>
        <taxon>Aphidius</taxon>
    </lineage>
</organism>
<keyword evidence="3" id="KW-1185">Reference proteome</keyword>
<proteinExistence type="predicted"/>
<dbReference type="PANTHER" id="PTHR43658">
    <property type="entry name" value="SHORT-CHAIN DEHYDROGENASE/REDUCTASE"/>
    <property type="match status" value="1"/>
</dbReference>
<dbReference type="InterPro" id="IPR036291">
    <property type="entry name" value="NAD(P)-bd_dom_sf"/>
</dbReference>
<reference evidence="2 3" key="1">
    <citation type="submission" date="2020-08" db="EMBL/GenBank/DDBJ databases">
        <title>Aphidius gifuensis genome sequencing and assembly.</title>
        <authorList>
            <person name="Du Z."/>
        </authorList>
    </citation>
    <scope>NUCLEOTIDE SEQUENCE [LARGE SCALE GENOMIC DNA]</scope>
    <source>
        <strain evidence="2">YNYX2018</strain>
        <tissue evidence="2">Adults</tissue>
    </source>
</reference>
<dbReference type="Proteomes" id="UP000639338">
    <property type="component" value="Unassembled WGS sequence"/>
</dbReference>
<comment type="caution">
    <text evidence="2">The sequence shown here is derived from an EMBL/GenBank/DDBJ whole genome shotgun (WGS) entry which is preliminary data.</text>
</comment>
<dbReference type="InterPro" id="IPR002347">
    <property type="entry name" value="SDR_fam"/>
</dbReference>
<protein>
    <submittedName>
        <fullName evidence="2">Uncharacterized protein</fullName>
    </submittedName>
</protein>
<dbReference type="PROSITE" id="PS00061">
    <property type="entry name" value="ADH_SHORT"/>
    <property type="match status" value="1"/>
</dbReference>
<dbReference type="Gene3D" id="3.40.50.720">
    <property type="entry name" value="NAD(P)-binding Rossmann-like Domain"/>
    <property type="match status" value="2"/>
</dbReference>
<name>A0A834XTG3_APHGI</name>
<dbReference type="GO" id="GO:0006631">
    <property type="term" value="P:fatty acid metabolic process"/>
    <property type="evidence" value="ECO:0007669"/>
    <property type="project" value="TreeGrafter"/>
</dbReference>
<dbReference type="GO" id="GO:0008209">
    <property type="term" value="P:androgen metabolic process"/>
    <property type="evidence" value="ECO:0007669"/>
    <property type="project" value="TreeGrafter"/>
</dbReference>
<dbReference type="FunFam" id="3.40.50.720:FF:000084">
    <property type="entry name" value="Short-chain dehydrogenase reductase"/>
    <property type="match status" value="2"/>
</dbReference>
<dbReference type="PRINTS" id="PR00081">
    <property type="entry name" value="GDHRDH"/>
</dbReference>
<accession>A0A834XTG3</accession>
<dbReference type="PANTHER" id="PTHR43658:SF8">
    <property type="entry name" value="17-BETA-HYDROXYSTEROID DEHYDROGENASE 14-RELATED"/>
    <property type="match status" value="1"/>
</dbReference>
<dbReference type="GO" id="GO:0008210">
    <property type="term" value="P:estrogen metabolic process"/>
    <property type="evidence" value="ECO:0007669"/>
    <property type="project" value="TreeGrafter"/>
</dbReference>
<gene>
    <name evidence="2" type="ORF">HCN44_010446</name>
</gene>
<dbReference type="GO" id="GO:0004303">
    <property type="term" value="F:estradiol 17-beta-dehydrogenase [NAD(P)+] activity"/>
    <property type="evidence" value="ECO:0007669"/>
    <property type="project" value="TreeGrafter"/>
</dbReference>
<evidence type="ECO:0000256" key="1">
    <source>
        <dbReference type="ARBA" id="ARBA00023002"/>
    </source>
</evidence>
<dbReference type="PRINTS" id="PR00080">
    <property type="entry name" value="SDRFAMILY"/>
</dbReference>
<evidence type="ECO:0000313" key="2">
    <source>
        <dbReference type="EMBL" id="KAF7991645.1"/>
    </source>
</evidence>